<dbReference type="InterPro" id="IPR036849">
    <property type="entry name" value="Enolase-like_C_sf"/>
</dbReference>
<dbReference type="Gene3D" id="3.20.20.120">
    <property type="entry name" value="Enolase-like C-terminal domain"/>
    <property type="match status" value="1"/>
</dbReference>
<dbReference type="SUPFAM" id="SSF51604">
    <property type="entry name" value="Enolase C-terminal domain-like"/>
    <property type="match status" value="1"/>
</dbReference>
<proteinExistence type="predicted"/>
<dbReference type="Pfam" id="PF02746">
    <property type="entry name" value="MR_MLE_N"/>
    <property type="match status" value="1"/>
</dbReference>
<sequence length="391" mass="42444">MKITAIETVVVNAIHRNWIFVKVVTDQPGLHGWGEATLEWKTRAVTATVEDLKPFLIGEDPARIEHLVRRMTHFSFWPLGAIGLSAVSGIEQALWDIKGKALGVPVWQLLGGRVRDKVRVYTHLRRAKIGAQVGTEDISAFCDAVQETVEMGYAAVKLGFVPYSGYDAPLPTVCHVEKLAAAVRERVGDGVDIMTDFHGRPQSIDAAKAYIDAIAPIRPLFVEEPIQPGNTPAMADLARRVECPLATGERLFTPREFAEVAETRAVAYIQPDLAHCVGFSGGRRIAAIAEAAGMGVCPHNPMGPVAGAVALQFDVATPNFVIQEEAVGLVPWFRDICSAYPLDLVDGFWRAPEAPGLGIEIDEAAAARYPFEQEIIPAMEAALPDGTVAHW</sequence>
<dbReference type="PANTHER" id="PTHR48080">
    <property type="entry name" value="D-GALACTONATE DEHYDRATASE-RELATED"/>
    <property type="match status" value="1"/>
</dbReference>
<dbReference type="GO" id="GO:0000287">
    <property type="term" value="F:magnesium ion binding"/>
    <property type="evidence" value="ECO:0007669"/>
    <property type="project" value="UniProtKB-ARBA"/>
</dbReference>
<dbReference type="RefSeq" id="WP_138750120.1">
    <property type="nucleotide sequence ID" value="NZ_VCLB01000011.1"/>
</dbReference>
<gene>
    <name evidence="3" type="primary">dgoD</name>
    <name evidence="3" type="ORF">FF124_19355</name>
</gene>
<keyword evidence="4" id="KW-1185">Reference proteome</keyword>
<dbReference type="Pfam" id="PF13378">
    <property type="entry name" value="MR_MLE_C"/>
    <property type="match status" value="1"/>
</dbReference>
<dbReference type="EC" id="4.2.1.6" evidence="3"/>
<evidence type="ECO:0000259" key="2">
    <source>
        <dbReference type="SMART" id="SM00922"/>
    </source>
</evidence>
<dbReference type="InterPro" id="IPR029017">
    <property type="entry name" value="Enolase-like_N"/>
</dbReference>
<feature type="domain" description="Mandelate racemase/muconate lactonizing enzyme C-terminal" evidence="2">
    <location>
        <begin position="138"/>
        <end position="244"/>
    </location>
</feature>
<comment type="caution">
    <text evidence="3">The sequence shown here is derived from an EMBL/GenBank/DDBJ whole genome shotgun (WGS) entry which is preliminary data.</text>
</comment>
<dbReference type="InterPro" id="IPR013342">
    <property type="entry name" value="Mandelate_racemase_C"/>
</dbReference>
<dbReference type="SMART" id="SM00922">
    <property type="entry name" value="MR_MLE"/>
    <property type="match status" value="1"/>
</dbReference>
<dbReference type="SFLD" id="SFLDG00179">
    <property type="entry name" value="mandelate_racemase"/>
    <property type="match status" value="1"/>
</dbReference>
<reference evidence="3 4" key="1">
    <citation type="submission" date="2019-05" db="EMBL/GenBank/DDBJ databases">
        <authorList>
            <person name="Lee S.D."/>
        </authorList>
    </citation>
    <scope>NUCLEOTIDE SEQUENCE [LARGE SCALE GENOMIC DNA]</scope>
    <source>
        <strain evidence="3 4">GH2-6</strain>
    </source>
</reference>
<dbReference type="InterPro" id="IPR018110">
    <property type="entry name" value="Mandel_Rmase/mucon_lact_enz_CS"/>
</dbReference>
<dbReference type="Gene3D" id="3.30.390.10">
    <property type="entry name" value="Enolase-like, N-terminal domain"/>
    <property type="match status" value="1"/>
</dbReference>
<dbReference type="InterPro" id="IPR034593">
    <property type="entry name" value="DgoD-like"/>
</dbReference>
<dbReference type="InterPro" id="IPR013341">
    <property type="entry name" value="Mandelate_racemase_N_dom"/>
</dbReference>
<dbReference type="NCBIfam" id="NF010624">
    <property type="entry name" value="PRK14017.1"/>
    <property type="match status" value="1"/>
</dbReference>
<accession>A0A5C4JME6</accession>
<evidence type="ECO:0000313" key="4">
    <source>
        <dbReference type="Proteomes" id="UP000307874"/>
    </source>
</evidence>
<dbReference type="Proteomes" id="UP000307874">
    <property type="component" value="Unassembled WGS sequence"/>
</dbReference>
<evidence type="ECO:0000313" key="3">
    <source>
        <dbReference type="EMBL" id="TNB46304.1"/>
    </source>
</evidence>
<name>A0A5C4JME6_9HYPH</name>
<dbReference type="AlphaFoldDB" id="A0A5C4JME6"/>
<dbReference type="PANTHER" id="PTHR48080:SF2">
    <property type="entry name" value="D-GALACTONATE DEHYDRATASE"/>
    <property type="match status" value="1"/>
</dbReference>
<organism evidence="3 4">
    <name type="scientific">Martelella lutilitoris</name>
    <dbReference type="NCBI Taxonomy" id="2583532"/>
    <lineage>
        <taxon>Bacteria</taxon>
        <taxon>Pseudomonadati</taxon>
        <taxon>Pseudomonadota</taxon>
        <taxon>Alphaproteobacteria</taxon>
        <taxon>Hyphomicrobiales</taxon>
        <taxon>Aurantimonadaceae</taxon>
        <taxon>Martelella</taxon>
    </lineage>
</organism>
<dbReference type="PROSITE" id="PS00908">
    <property type="entry name" value="MR_MLE_1"/>
    <property type="match status" value="1"/>
</dbReference>
<dbReference type="SFLD" id="SFLDS00001">
    <property type="entry name" value="Enolase"/>
    <property type="match status" value="1"/>
</dbReference>
<dbReference type="SUPFAM" id="SSF54826">
    <property type="entry name" value="Enolase N-terminal domain-like"/>
    <property type="match status" value="1"/>
</dbReference>
<dbReference type="OrthoDB" id="9802699at2"/>
<dbReference type="EMBL" id="VCLB01000011">
    <property type="protein sequence ID" value="TNB46304.1"/>
    <property type="molecule type" value="Genomic_DNA"/>
</dbReference>
<dbReference type="GO" id="GO:0008869">
    <property type="term" value="F:galactonate dehydratase activity"/>
    <property type="evidence" value="ECO:0007669"/>
    <property type="project" value="UniProtKB-EC"/>
</dbReference>
<dbReference type="GO" id="GO:0009063">
    <property type="term" value="P:amino acid catabolic process"/>
    <property type="evidence" value="ECO:0007669"/>
    <property type="project" value="InterPro"/>
</dbReference>
<dbReference type="InterPro" id="IPR029065">
    <property type="entry name" value="Enolase_C-like"/>
</dbReference>
<reference evidence="3 4" key="2">
    <citation type="submission" date="2019-06" db="EMBL/GenBank/DDBJ databases">
        <title>Martelella lutilitoris sp. nov., isolated from a tidal mudflat.</title>
        <authorList>
            <person name="Kim Y.-J."/>
        </authorList>
    </citation>
    <scope>NUCLEOTIDE SEQUENCE [LARGE SCALE GENOMIC DNA]</scope>
    <source>
        <strain evidence="3 4">GH2-6</strain>
    </source>
</reference>
<protein>
    <submittedName>
        <fullName evidence="3">Galactonate dehydratase</fullName>
        <ecNumber evidence="3">4.2.1.6</ecNumber>
    </submittedName>
</protein>
<evidence type="ECO:0000256" key="1">
    <source>
        <dbReference type="ARBA" id="ARBA00023239"/>
    </source>
</evidence>
<keyword evidence="1 3" id="KW-0456">Lyase</keyword>